<protein>
    <submittedName>
        <fullName evidence="1">Uncharacterized protein</fullName>
    </submittedName>
</protein>
<dbReference type="Pfam" id="PF11578">
    <property type="entry name" value="DUF3237"/>
    <property type="match status" value="1"/>
</dbReference>
<accession>A0A9N9KMW2</accession>
<comment type="caution">
    <text evidence="1">The sequence shown here is derived from an EMBL/GenBank/DDBJ whole genome shotgun (WGS) entry which is preliminary data.</text>
</comment>
<proteinExistence type="predicted"/>
<dbReference type="Gene3D" id="2.40.160.20">
    <property type="match status" value="1"/>
</dbReference>
<dbReference type="Proteomes" id="UP000696280">
    <property type="component" value="Unassembled WGS sequence"/>
</dbReference>
<evidence type="ECO:0000313" key="1">
    <source>
        <dbReference type="EMBL" id="CAG8950684.1"/>
    </source>
</evidence>
<evidence type="ECO:0000313" key="2">
    <source>
        <dbReference type="Proteomes" id="UP000696280"/>
    </source>
</evidence>
<reference evidence="1" key="1">
    <citation type="submission" date="2021-07" db="EMBL/GenBank/DDBJ databases">
        <authorList>
            <person name="Durling M."/>
        </authorList>
    </citation>
    <scope>NUCLEOTIDE SEQUENCE</scope>
</reference>
<organism evidence="1 2">
    <name type="scientific">Hymenoscyphus fraxineus</name>
    <dbReference type="NCBI Taxonomy" id="746836"/>
    <lineage>
        <taxon>Eukaryota</taxon>
        <taxon>Fungi</taxon>
        <taxon>Dikarya</taxon>
        <taxon>Ascomycota</taxon>
        <taxon>Pezizomycotina</taxon>
        <taxon>Leotiomycetes</taxon>
        <taxon>Helotiales</taxon>
        <taxon>Helotiaceae</taxon>
        <taxon>Hymenoscyphus</taxon>
    </lineage>
</organism>
<dbReference type="EMBL" id="CAJVRL010000038">
    <property type="protein sequence ID" value="CAG8950684.1"/>
    <property type="molecule type" value="Genomic_DNA"/>
</dbReference>
<gene>
    <name evidence="1" type="ORF">HYFRA_00002894</name>
</gene>
<dbReference type="AlphaFoldDB" id="A0A9N9KMW2"/>
<sequence>MSNFPTLIPAFTTQIIMDPSFSVGSVSKGAPLTIVPFGTTQGAGFIRSEPDYPIKVDAVFEHGSDFIRQDPSGKHLRLDVNSIAKDKSGAMISYKYTGIVTLTPEIGAVLTGSPDAKTTSFGSIAAHVLFETGSEELRAIEHKVYVGSGHFIIEEGKKNVVEYKISEVLP</sequence>
<dbReference type="OrthoDB" id="2544694at2759"/>
<keyword evidence="2" id="KW-1185">Reference proteome</keyword>
<name>A0A9N9KMW2_9HELO</name>